<keyword evidence="3" id="KW-1185">Reference proteome</keyword>
<evidence type="ECO:0000313" key="2">
    <source>
        <dbReference type="EMBL" id="QZA78933.1"/>
    </source>
</evidence>
<dbReference type="RefSeq" id="WP_221007452.1">
    <property type="nucleotide sequence ID" value="NZ_CP081150.1"/>
</dbReference>
<accession>A0ABX8Z8N1</accession>
<gene>
    <name evidence="2" type="ORF">K4H28_05915</name>
</gene>
<dbReference type="PANTHER" id="PTHR43179">
    <property type="entry name" value="RHAMNOSYLTRANSFERASE WBBL"/>
    <property type="match status" value="1"/>
</dbReference>
<dbReference type="SUPFAM" id="SSF53448">
    <property type="entry name" value="Nucleotide-diphospho-sugar transferases"/>
    <property type="match status" value="1"/>
</dbReference>
<dbReference type="Pfam" id="PF00535">
    <property type="entry name" value="Glycos_transf_2"/>
    <property type="match status" value="1"/>
</dbReference>
<proteinExistence type="predicted"/>
<sequence length="332" mass="36891">MSNINPAPILSVIVVAYNNEPEIAECLASIQLACEGVDYEIIVVDNASRDNSADEVSQFDGPVVLLRSEVNLGFAAGNNLAFKHAKGQFWALVNPDARPEAGSLAHALRCLQDQPKMGMLGGRLLAENGQDQPSARCFPSILNDFLVISGLSSRYPQSRFFGRVDRTWADPNYASVVDWVPGAFVVLSAKVLAQVGVFDERFFLYFEEVDLCQRIKAAGFEVWYQPECRAVHIGGVSSGRVEGKHFNSHGSQLSLWRMRSAMLYYHKHHGGLVAWGACQLERLWHAMRIFRNQARSIPCANSKCEESRALRQLLSQAWRETAGGRVSPPLPW</sequence>
<feature type="domain" description="Glycosyltransferase 2-like" evidence="1">
    <location>
        <begin position="11"/>
        <end position="126"/>
    </location>
</feature>
<evidence type="ECO:0000259" key="1">
    <source>
        <dbReference type="Pfam" id="PF00535"/>
    </source>
</evidence>
<dbReference type="InterPro" id="IPR029044">
    <property type="entry name" value="Nucleotide-diphossugar_trans"/>
</dbReference>
<dbReference type="PANTHER" id="PTHR43179:SF7">
    <property type="entry name" value="RHAMNOSYLTRANSFERASE WBBL"/>
    <property type="match status" value="1"/>
</dbReference>
<dbReference type="Gene3D" id="3.90.550.10">
    <property type="entry name" value="Spore Coat Polysaccharide Biosynthesis Protein SpsA, Chain A"/>
    <property type="match status" value="1"/>
</dbReference>
<dbReference type="EMBL" id="CP081150">
    <property type="protein sequence ID" value="QZA78933.1"/>
    <property type="molecule type" value="Genomic_DNA"/>
</dbReference>
<name>A0ABX8Z8N1_9NEIS</name>
<protein>
    <submittedName>
        <fullName evidence="2">Glycosyltransferase family 2 protein</fullName>
    </submittedName>
</protein>
<organism evidence="2 3">
    <name type="scientific">Deefgea tanakiae</name>
    <dbReference type="NCBI Taxonomy" id="2865840"/>
    <lineage>
        <taxon>Bacteria</taxon>
        <taxon>Pseudomonadati</taxon>
        <taxon>Pseudomonadota</taxon>
        <taxon>Betaproteobacteria</taxon>
        <taxon>Neisseriales</taxon>
        <taxon>Chitinibacteraceae</taxon>
        <taxon>Deefgea</taxon>
    </lineage>
</organism>
<evidence type="ECO:0000313" key="3">
    <source>
        <dbReference type="Proteomes" id="UP000825679"/>
    </source>
</evidence>
<dbReference type="Proteomes" id="UP000825679">
    <property type="component" value="Chromosome"/>
</dbReference>
<reference evidence="2 3" key="1">
    <citation type="submission" date="2021-08" db="EMBL/GenBank/DDBJ databases">
        <title>complete genome sequencing of Deefgea sp. D25.</title>
        <authorList>
            <person name="Bae J.-W."/>
            <person name="Gim D.-H."/>
        </authorList>
    </citation>
    <scope>NUCLEOTIDE SEQUENCE [LARGE SCALE GENOMIC DNA]</scope>
    <source>
        <strain evidence="2 3">D25</strain>
    </source>
</reference>
<dbReference type="CDD" id="cd04186">
    <property type="entry name" value="GT_2_like_c"/>
    <property type="match status" value="1"/>
</dbReference>
<dbReference type="InterPro" id="IPR001173">
    <property type="entry name" value="Glyco_trans_2-like"/>
</dbReference>